<dbReference type="Proteomes" id="UP000516305">
    <property type="component" value="Chromosome"/>
</dbReference>
<dbReference type="InterPro" id="IPR032774">
    <property type="entry name" value="WG_beta_rep"/>
</dbReference>
<gene>
    <name evidence="1" type="ORF">H4K34_06630</name>
</gene>
<proteinExistence type="predicted"/>
<dbReference type="RefSeq" id="WP_210760038.1">
    <property type="nucleotide sequence ID" value="NZ_CP060139.1"/>
</dbReference>
<sequence length="200" mass="23571">MKFSQLIILVFSFISTSSCEQKSEKEVTNYTYFNKSSSDSTAKEFLIAVTDEEHLQYGSRVAYLNKKGDTIIPFGKYGYLGTDTLTHYANVFEYPTDTSSGRRIAIDRNQNILYDLVFFDNGPDYFHEGLVRVERNEKMGFANKYGQILIPCDYDFVWWFEKGKAKVTFDAREIRDKYDYHTRIESEEWFYIDRNGKRIK</sequence>
<reference evidence="1 2" key="1">
    <citation type="submission" date="2020-08" db="EMBL/GenBank/DDBJ databases">
        <title>Croceimicrobium hydrocarbonivorans gen. nov., sp. nov., a novel marine bacterium isolated from a bacterial consortium that degrades polyethylene terephthalate.</title>
        <authorList>
            <person name="Liu R."/>
        </authorList>
    </citation>
    <scope>NUCLEOTIDE SEQUENCE [LARGE SCALE GENOMIC DNA]</scope>
    <source>
        <strain evidence="1 2">A20-9</strain>
    </source>
</reference>
<organism evidence="1 2">
    <name type="scientific">Croceimicrobium hydrocarbonivorans</name>
    <dbReference type="NCBI Taxonomy" id="2761580"/>
    <lineage>
        <taxon>Bacteria</taxon>
        <taxon>Pseudomonadati</taxon>
        <taxon>Bacteroidota</taxon>
        <taxon>Flavobacteriia</taxon>
        <taxon>Flavobacteriales</taxon>
        <taxon>Owenweeksiaceae</taxon>
        <taxon>Croceimicrobium</taxon>
    </lineage>
</organism>
<evidence type="ECO:0000313" key="1">
    <source>
        <dbReference type="EMBL" id="QNR25511.1"/>
    </source>
</evidence>
<dbReference type="AlphaFoldDB" id="A0A7H0VIG3"/>
<dbReference type="Pfam" id="PF14903">
    <property type="entry name" value="WG_beta_rep"/>
    <property type="match status" value="1"/>
</dbReference>
<dbReference type="PROSITE" id="PS51257">
    <property type="entry name" value="PROKAR_LIPOPROTEIN"/>
    <property type="match status" value="1"/>
</dbReference>
<name>A0A7H0VIG3_9FLAO</name>
<evidence type="ECO:0000313" key="2">
    <source>
        <dbReference type="Proteomes" id="UP000516305"/>
    </source>
</evidence>
<keyword evidence="2" id="KW-1185">Reference proteome</keyword>
<protein>
    <submittedName>
        <fullName evidence="1">WG repeat-containing protein</fullName>
    </submittedName>
</protein>
<accession>A0A7H0VIG3</accession>
<dbReference type="EMBL" id="CP060139">
    <property type="protein sequence ID" value="QNR25511.1"/>
    <property type="molecule type" value="Genomic_DNA"/>
</dbReference>
<dbReference type="KEGG" id="chyd:H4K34_06630"/>